<dbReference type="HOGENOM" id="CLU_2849496_0_0_1"/>
<name>M2PN97_CERS8</name>
<keyword evidence="2" id="KW-1185">Reference proteome</keyword>
<evidence type="ECO:0000313" key="1">
    <source>
        <dbReference type="EMBL" id="EMD37904.1"/>
    </source>
</evidence>
<protein>
    <submittedName>
        <fullName evidence="1">Uncharacterized protein</fullName>
    </submittedName>
</protein>
<gene>
    <name evidence="1" type="ORF">CERSUDRAFT_83652</name>
</gene>
<proteinExistence type="predicted"/>
<dbReference type="Proteomes" id="UP000016930">
    <property type="component" value="Unassembled WGS sequence"/>
</dbReference>
<evidence type="ECO:0000313" key="2">
    <source>
        <dbReference type="Proteomes" id="UP000016930"/>
    </source>
</evidence>
<accession>M2PN97</accession>
<dbReference type="AlphaFoldDB" id="M2PN97"/>
<organism evidence="1 2">
    <name type="scientific">Ceriporiopsis subvermispora (strain B)</name>
    <name type="common">White-rot fungus</name>
    <name type="synonym">Gelatoporia subvermispora</name>
    <dbReference type="NCBI Taxonomy" id="914234"/>
    <lineage>
        <taxon>Eukaryota</taxon>
        <taxon>Fungi</taxon>
        <taxon>Dikarya</taxon>
        <taxon>Basidiomycota</taxon>
        <taxon>Agaricomycotina</taxon>
        <taxon>Agaricomycetes</taxon>
        <taxon>Polyporales</taxon>
        <taxon>Gelatoporiaceae</taxon>
        <taxon>Gelatoporia</taxon>
    </lineage>
</organism>
<dbReference type="EMBL" id="KB445796">
    <property type="protein sequence ID" value="EMD37904.1"/>
    <property type="molecule type" value="Genomic_DNA"/>
</dbReference>
<reference evidence="1 2" key="1">
    <citation type="journal article" date="2012" name="Proc. Natl. Acad. Sci. U.S.A.">
        <title>Comparative genomics of Ceriporiopsis subvermispora and Phanerochaete chrysosporium provide insight into selective ligninolysis.</title>
        <authorList>
            <person name="Fernandez-Fueyo E."/>
            <person name="Ruiz-Duenas F.J."/>
            <person name="Ferreira P."/>
            <person name="Floudas D."/>
            <person name="Hibbett D.S."/>
            <person name="Canessa P."/>
            <person name="Larrondo L.F."/>
            <person name="James T.Y."/>
            <person name="Seelenfreund D."/>
            <person name="Lobos S."/>
            <person name="Polanco R."/>
            <person name="Tello M."/>
            <person name="Honda Y."/>
            <person name="Watanabe T."/>
            <person name="Watanabe T."/>
            <person name="Ryu J.S."/>
            <person name="Kubicek C.P."/>
            <person name="Schmoll M."/>
            <person name="Gaskell J."/>
            <person name="Hammel K.E."/>
            <person name="St John F.J."/>
            <person name="Vanden Wymelenberg A."/>
            <person name="Sabat G."/>
            <person name="Splinter BonDurant S."/>
            <person name="Syed K."/>
            <person name="Yadav J.S."/>
            <person name="Doddapaneni H."/>
            <person name="Subramanian V."/>
            <person name="Lavin J.L."/>
            <person name="Oguiza J.A."/>
            <person name="Perez G."/>
            <person name="Pisabarro A.G."/>
            <person name="Ramirez L."/>
            <person name="Santoyo F."/>
            <person name="Master E."/>
            <person name="Coutinho P.M."/>
            <person name="Henrissat B."/>
            <person name="Lombard V."/>
            <person name="Magnuson J.K."/>
            <person name="Kuees U."/>
            <person name="Hori C."/>
            <person name="Igarashi K."/>
            <person name="Samejima M."/>
            <person name="Held B.W."/>
            <person name="Barry K.W."/>
            <person name="LaButti K.M."/>
            <person name="Lapidus A."/>
            <person name="Lindquist E.A."/>
            <person name="Lucas S.M."/>
            <person name="Riley R."/>
            <person name="Salamov A.A."/>
            <person name="Hoffmeister D."/>
            <person name="Schwenk D."/>
            <person name="Hadar Y."/>
            <person name="Yarden O."/>
            <person name="de Vries R.P."/>
            <person name="Wiebenga A."/>
            <person name="Stenlid J."/>
            <person name="Eastwood D."/>
            <person name="Grigoriev I.V."/>
            <person name="Berka R.M."/>
            <person name="Blanchette R.A."/>
            <person name="Kersten P."/>
            <person name="Martinez A.T."/>
            <person name="Vicuna R."/>
            <person name="Cullen D."/>
        </authorList>
    </citation>
    <scope>NUCLEOTIDE SEQUENCE [LARGE SCALE GENOMIC DNA]</scope>
    <source>
        <strain evidence="1 2">B</strain>
    </source>
</reference>
<sequence length="65" mass="7508">MSRLLSFKRWSSPVLNMNVCSLHHTVGEYTGSRYEHSGIAVLHVHCALKDRILLDYKAIRVIIDR</sequence>